<dbReference type="KEGG" id="scas:SACC_16110"/>
<dbReference type="AlphaFoldDB" id="A0AAQ4CS13"/>
<evidence type="ECO:0000313" key="2">
    <source>
        <dbReference type="Proteomes" id="UP001319921"/>
    </source>
</evidence>
<proteinExistence type="predicted"/>
<organism evidence="1 2">
    <name type="scientific">Saccharolobus caldissimus</name>
    <dbReference type="NCBI Taxonomy" id="1702097"/>
    <lineage>
        <taxon>Archaea</taxon>
        <taxon>Thermoproteota</taxon>
        <taxon>Thermoprotei</taxon>
        <taxon>Sulfolobales</taxon>
        <taxon>Sulfolobaceae</taxon>
        <taxon>Saccharolobus</taxon>
    </lineage>
</organism>
<evidence type="ECO:0000313" key="1">
    <source>
        <dbReference type="EMBL" id="BDB98594.1"/>
    </source>
</evidence>
<dbReference type="GeneID" id="68866344"/>
<dbReference type="RefSeq" id="WP_229572445.1">
    <property type="nucleotide sequence ID" value="NZ_AP025226.1"/>
</dbReference>
<gene>
    <name evidence="1" type="ORF">SACC_16110</name>
</gene>
<reference evidence="1 2" key="1">
    <citation type="journal article" date="2022" name="Microbiol. Resour. Announc.">
        <title>Complete Genome Sequence of the Hyperthermophilic and Acidophilic Archaeon Saccharolobus caldissimus Strain HS-3T.</title>
        <authorList>
            <person name="Sakai H.D."/>
            <person name="Kurosawa N."/>
        </authorList>
    </citation>
    <scope>NUCLEOTIDE SEQUENCE [LARGE SCALE GENOMIC DNA]</scope>
    <source>
        <strain evidence="1 2">JCM32116</strain>
    </source>
</reference>
<accession>A0AAQ4CS13</accession>
<name>A0AAQ4CS13_9CREN</name>
<dbReference type="EMBL" id="AP025226">
    <property type="protein sequence ID" value="BDB98594.1"/>
    <property type="molecule type" value="Genomic_DNA"/>
</dbReference>
<protein>
    <submittedName>
        <fullName evidence="1">Uncharacterized protein</fullName>
    </submittedName>
</protein>
<sequence>MLNCSRYIVEGKFDEIILNKIGVYNVDVGNGKENVIRQFRIASNGCFLVDGNDEGFNGIANRFVNLYASLNPPIISMGNKKLIVVGDPENGYRGSMESILLKMIEINEEEINVIRQFLQKVSLTNAQRDKVSLIMTTFLKTQDYQIFFSIDRFASRIIEFLGRDKIRKKLEELRII</sequence>
<keyword evidence="2" id="KW-1185">Reference proteome</keyword>
<dbReference type="Proteomes" id="UP001319921">
    <property type="component" value="Chromosome"/>
</dbReference>